<dbReference type="Proteomes" id="UP001151760">
    <property type="component" value="Unassembled WGS sequence"/>
</dbReference>
<feature type="region of interest" description="Disordered" evidence="1">
    <location>
        <begin position="1"/>
        <end position="48"/>
    </location>
</feature>
<reference evidence="2" key="2">
    <citation type="submission" date="2022-01" db="EMBL/GenBank/DDBJ databases">
        <authorList>
            <person name="Yamashiro T."/>
            <person name="Shiraishi A."/>
            <person name="Satake H."/>
            <person name="Nakayama K."/>
        </authorList>
    </citation>
    <scope>NUCLEOTIDE SEQUENCE</scope>
</reference>
<dbReference type="EMBL" id="BQNB010012210">
    <property type="protein sequence ID" value="GJT00629.1"/>
    <property type="molecule type" value="Genomic_DNA"/>
</dbReference>
<sequence>MGEGLVNPTDPHHTPTIIQKTNYVKPQKTQKPSKPKRKTLRRVKKLEKKRCSRTHKLKRLYKFGLSASVESSRDEESLGKDASKQGRINVIDADEDITLVNVQDDADKEMYDVRGTVTGDEVFAEQEVAAN</sequence>
<reference evidence="2" key="1">
    <citation type="journal article" date="2022" name="Int. J. Mol. Sci.">
        <title>Draft Genome of Tanacetum Coccineum: Genomic Comparison of Closely Related Tanacetum-Family Plants.</title>
        <authorList>
            <person name="Yamashiro T."/>
            <person name="Shiraishi A."/>
            <person name="Nakayama K."/>
            <person name="Satake H."/>
        </authorList>
    </citation>
    <scope>NUCLEOTIDE SEQUENCE</scope>
</reference>
<evidence type="ECO:0000313" key="3">
    <source>
        <dbReference type="Proteomes" id="UP001151760"/>
    </source>
</evidence>
<organism evidence="2 3">
    <name type="scientific">Tanacetum coccineum</name>
    <dbReference type="NCBI Taxonomy" id="301880"/>
    <lineage>
        <taxon>Eukaryota</taxon>
        <taxon>Viridiplantae</taxon>
        <taxon>Streptophyta</taxon>
        <taxon>Embryophyta</taxon>
        <taxon>Tracheophyta</taxon>
        <taxon>Spermatophyta</taxon>
        <taxon>Magnoliopsida</taxon>
        <taxon>eudicotyledons</taxon>
        <taxon>Gunneridae</taxon>
        <taxon>Pentapetalae</taxon>
        <taxon>asterids</taxon>
        <taxon>campanulids</taxon>
        <taxon>Asterales</taxon>
        <taxon>Asteraceae</taxon>
        <taxon>Asteroideae</taxon>
        <taxon>Anthemideae</taxon>
        <taxon>Anthemidinae</taxon>
        <taxon>Tanacetum</taxon>
    </lineage>
</organism>
<feature type="compositionally biased region" description="Basic residues" evidence="1">
    <location>
        <begin position="31"/>
        <end position="48"/>
    </location>
</feature>
<comment type="caution">
    <text evidence="2">The sequence shown here is derived from an EMBL/GenBank/DDBJ whole genome shotgun (WGS) entry which is preliminary data.</text>
</comment>
<protein>
    <submittedName>
        <fullName evidence="2">Uncharacterized protein</fullName>
    </submittedName>
</protein>
<proteinExistence type="predicted"/>
<accession>A0ABQ5AHN4</accession>
<evidence type="ECO:0000313" key="2">
    <source>
        <dbReference type="EMBL" id="GJT00629.1"/>
    </source>
</evidence>
<evidence type="ECO:0000256" key="1">
    <source>
        <dbReference type="SAM" id="MobiDB-lite"/>
    </source>
</evidence>
<name>A0ABQ5AHN4_9ASTR</name>
<gene>
    <name evidence="2" type="ORF">Tco_0821798</name>
</gene>
<keyword evidence="3" id="KW-1185">Reference proteome</keyword>